<evidence type="ECO:0000313" key="2">
    <source>
        <dbReference type="Proteomes" id="UP000193933"/>
    </source>
</evidence>
<dbReference type="Proteomes" id="UP000193933">
    <property type="component" value="Unassembled WGS sequence"/>
</dbReference>
<dbReference type="AlphaFoldDB" id="A0A1X1C0L4"/>
<protein>
    <submittedName>
        <fullName evidence="1">Uncharacterized protein</fullName>
    </submittedName>
</protein>
<name>A0A1X1C0L4_9GAMM</name>
<accession>A0A1X1C0L4</accession>
<sequence>MHCDFFAMKMGQDDGETHVEARIGSVYRETAFHPENLKETVNDFFWEMWAAWQPAEGIKVMHQN</sequence>
<proteinExistence type="predicted"/>
<comment type="caution">
    <text evidence="1">The sequence shown here is derived from an EMBL/GenBank/DDBJ whole genome shotgun (WGS) entry which is preliminary data.</text>
</comment>
<gene>
    <name evidence="1" type="ORF">HA41_03250</name>
</gene>
<organism evidence="1 2">
    <name type="scientific">Pantoea conspicua</name>
    <dbReference type="NCBI Taxonomy" id="472705"/>
    <lineage>
        <taxon>Bacteria</taxon>
        <taxon>Pseudomonadati</taxon>
        <taxon>Pseudomonadota</taxon>
        <taxon>Gammaproteobacteria</taxon>
        <taxon>Enterobacterales</taxon>
        <taxon>Erwiniaceae</taxon>
        <taxon>Pantoea</taxon>
    </lineage>
</organism>
<evidence type="ECO:0000313" key="1">
    <source>
        <dbReference type="EMBL" id="ORM55001.1"/>
    </source>
</evidence>
<reference evidence="1 2" key="1">
    <citation type="journal article" date="2017" name="Antonie Van Leeuwenhoek">
        <title>Phylogenomic resolution of the bacterial genus Pantoea and its relationship with Erwinia and Tatumella.</title>
        <authorList>
            <person name="Palmer M."/>
            <person name="Steenkamp E.T."/>
            <person name="Coetzee M.P."/>
            <person name="Chan W.Y."/>
            <person name="van Zyl E."/>
            <person name="De Maayer P."/>
            <person name="Coutinho T.A."/>
            <person name="Blom J."/>
            <person name="Smits T.H."/>
            <person name="Duffy B."/>
            <person name="Venter S.N."/>
        </authorList>
    </citation>
    <scope>NUCLEOTIDE SEQUENCE [LARGE SCALE GENOMIC DNA]</scope>
    <source>
        <strain evidence="1 2">LMG 24534</strain>
    </source>
</reference>
<keyword evidence="2" id="KW-1185">Reference proteome</keyword>
<dbReference type="EMBL" id="MLFN01000005">
    <property type="protein sequence ID" value="ORM55001.1"/>
    <property type="molecule type" value="Genomic_DNA"/>
</dbReference>